<evidence type="ECO:0000256" key="3">
    <source>
        <dbReference type="ARBA" id="ARBA00022989"/>
    </source>
</evidence>
<reference evidence="7 8" key="1">
    <citation type="submission" date="2024-05" db="EMBL/GenBank/DDBJ databases">
        <title>A draft genome resource for the thread blight pathogen Marasmius tenuissimus strain MS-2.</title>
        <authorList>
            <person name="Yulfo-Soto G.E."/>
            <person name="Baruah I.K."/>
            <person name="Amoako-Attah I."/>
            <person name="Bukari Y."/>
            <person name="Meinhardt L.W."/>
            <person name="Bailey B.A."/>
            <person name="Cohen S.P."/>
        </authorList>
    </citation>
    <scope>NUCLEOTIDE SEQUENCE [LARGE SCALE GENOMIC DNA]</scope>
    <source>
        <strain evidence="7 8">MS-2</strain>
    </source>
</reference>
<feature type="transmembrane region" description="Helical" evidence="6">
    <location>
        <begin position="233"/>
        <end position="257"/>
    </location>
</feature>
<keyword evidence="2 6" id="KW-0812">Transmembrane</keyword>
<dbReference type="CDD" id="cd22212">
    <property type="entry name" value="NDFIP-like"/>
    <property type="match status" value="1"/>
</dbReference>
<dbReference type="InterPro" id="IPR019325">
    <property type="entry name" value="NEDD4/Bsd2"/>
</dbReference>
<evidence type="ECO:0000256" key="1">
    <source>
        <dbReference type="ARBA" id="ARBA00004141"/>
    </source>
</evidence>
<evidence type="ECO:0000256" key="5">
    <source>
        <dbReference type="SAM" id="MobiDB-lite"/>
    </source>
</evidence>
<feature type="region of interest" description="Disordered" evidence="5">
    <location>
        <begin position="292"/>
        <end position="319"/>
    </location>
</feature>
<feature type="compositionally biased region" description="Low complexity" evidence="5">
    <location>
        <begin position="45"/>
        <end position="68"/>
    </location>
</feature>
<accession>A0ABR2ZT13</accession>
<name>A0ABR2ZT13_9AGAR</name>
<evidence type="ECO:0008006" key="9">
    <source>
        <dbReference type="Google" id="ProtNLM"/>
    </source>
</evidence>
<dbReference type="PANTHER" id="PTHR13396:SF5">
    <property type="entry name" value="NEDD4 FAMILY INTERACTING PROTEIN"/>
    <property type="match status" value="1"/>
</dbReference>
<proteinExistence type="predicted"/>
<evidence type="ECO:0000256" key="4">
    <source>
        <dbReference type="ARBA" id="ARBA00023136"/>
    </source>
</evidence>
<feature type="transmembrane region" description="Helical" evidence="6">
    <location>
        <begin position="330"/>
        <end position="351"/>
    </location>
</feature>
<evidence type="ECO:0000256" key="2">
    <source>
        <dbReference type="ARBA" id="ARBA00022692"/>
    </source>
</evidence>
<gene>
    <name evidence="7" type="ORF">AAF712_008218</name>
</gene>
<evidence type="ECO:0000313" key="8">
    <source>
        <dbReference type="Proteomes" id="UP001437256"/>
    </source>
</evidence>
<dbReference type="EMBL" id="JBBXMP010000056">
    <property type="protein sequence ID" value="KAL0064821.1"/>
    <property type="molecule type" value="Genomic_DNA"/>
</dbReference>
<keyword evidence="3 6" id="KW-1133">Transmembrane helix</keyword>
<comment type="caution">
    <text evidence="7">The sequence shown here is derived from an EMBL/GenBank/DDBJ whole genome shotgun (WGS) entry which is preliminary data.</text>
</comment>
<evidence type="ECO:0000256" key="6">
    <source>
        <dbReference type="SAM" id="Phobius"/>
    </source>
</evidence>
<organism evidence="7 8">
    <name type="scientific">Marasmius tenuissimus</name>
    <dbReference type="NCBI Taxonomy" id="585030"/>
    <lineage>
        <taxon>Eukaryota</taxon>
        <taxon>Fungi</taxon>
        <taxon>Dikarya</taxon>
        <taxon>Basidiomycota</taxon>
        <taxon>Agaricomycotina</taxon>
        <taxon>Agaricomycetes</taxon>
        <taxon>Agaricomycetidae</taxon>
        <taxon>Agaricales</taxon>
        <taxon>Marasmiineae</taxon>
        <taxon>Marasmiaceae</taxon>
        <taxon>Marasmius</taxon>
    </lineage>
</organism>
<keyword evidence="4 6" id="KW-0472">Membrane</keyword>
<feature type="region of interest" description="Disordered" evidence="5">
    <location>
        <begin position="1"/>
        <end position="119"/>
    </location>
</feature>
<dbReference type="PANTHER" id="PTHR13396">
    <property type="entry name" value="NEDD4 FAMILY INTERACTING PROTEIN 1/2"/>
    <property type="match status" value="1"/>
</dbReference>
<dbReference type="Pfam" id="PF10176">
    <property type="entry name" value="NEDD4_Bsd2"/>
    <property type="match status" value="1"/>
</dbReference>
<feature type="compositionally biased region" description="Acidic residues" evidence="5">
    <location>
        <begin position="23"/>
        <end position="32"/>
    </location>
</feature>
<keyword evidence="8" id="KW-1185">Reference proteome</keyword>
<evidence type="ECO:0000313" key="7">
    <source>
        <dbReference type="EMBL" id="KAL0064821.1"/>
    </source>
</evidence>
<comment type="subcellular location">
    <subcellularLocation>
        <location evidence="1">Membrane</location>
        <topology evidence="1">Multi-pass membrane protein</topology>
    </subcellularLocation>
</comment>
<dbReference type="Proteomes" id="UP001437256">
    <property type="component" value="Unassembled WGS sequence"/>
</dbReference>
<sequence>MSARYAPLPNNDDTDRELNAAFDGDDDEDDENAPLNNVRHVRQDSTVATPAPASSAYFANANSSSGAYDFERDYDVPPPGSPPGPSEFALPNDFGNSNGVLPSSPVRATHPTPRQSRPSFFRRVVGAVLPTHYARIPTEDASEVRARVVGGGTQNDGVFANVTAKPQPAQVIHTAEGDVRLVPEETQKEAPPSYQSAQADAVPPYWETTVVAPAVPGEPGTDMIIEDLPSGSVWVFLINVCISFSFNFIGFLFTFLLHTSHAGKYGSRAGLGLTLIQYGFYSRKLPVEYGDDDNIEPSAPIETGVSSGGSAPDPSPTDDIQLDVVSPRDWLAFFFMTVGWFLFLTSCVGYWRVKRWESSIRASAAAPQPPQPLTPEQIAQDREMRRNLEAVFGISFDEEEESDARRNQPLHRIQYDEHGRAVVIPSQAALDEARLERDLRAAGLF</sequence>
<protein>
    <recommendedName>
        <fullName evidence="9">Metal homeostatis protein BSD2</fullName>
    </recommendedName>
</protein>
<feature type="compositionally biased region" description="Pro residues" evidence="5">
    <location>
        <begin position="76"/>
        <end position="85"/>
    </location>
</feature>